<protein>
    <submittedName>
        <fullName evidence="1">Uncharacterized protein</fullName>
    </submittedName>
</protein>
<evidence type="ECO:0000313" key="2">
    <source>
        <dbReference type="Proteomes" id="UP000325315"/>
    </source>
</evidence>
<accession>A0A5B6X775</accession>
<comment type="caution">
    <text evidence="1">The sequence shown here is derived from an EMBL/GenBank/DDBJ whole genome shotgun (WGS) entry which is preliminary data.</text>
</comment>
<reference evidence="2" key="1">
    <citation type="journal article" date="2019" name="Plant Biotechnol. J.">
        <title>Genome sequencing of the Australian wild diploid species Gossypium australe highlights disease resistance and delayed gland morphogenesis.</title>
        <authorList>
            <person name="Cai Y."/>
            <person name="Cai X."/>
            <person name="Wang Q."/>
            <person name="Wang P."/>
            <person name="Zhang Y."/>
            <person name="Cai C."/>
            <person name="Xu Y."/>
            <person name="Wang K."/>
            <person name="Zhou Z."/>
            <person name="Wang C."/>
            <person name="Geng S."/>
            <person name="Li B."/>
            <person name="Dong Q."/>
            <person name="Hou Y."/>
            <person name="Wang H."/>
            <person name="Ai P."/>
            <person name="Liu Z."/>
            <person name="Yi F."/>
            <person name="Sun M."/>
            <person name="An G."/>
            <person name="Cheng J."/>
            <person name="Zhang Y."/>
            <person name="Shi Q."/>
            <person name="Xie Y."/>
            <person name="Shi X."/>
            <person name="Chang Y."/>
            <person name="Huang F."/>
            <person name="Chen Y."/>
            <person name="Hong S."/>
            <person name="Mi L."/>
            <person name="Sun Q."/>
            <person name="Zhang L."/>
            <person name="Zhou B."/>
            <person name="Peng R."/>
            <person name="Zhang X."/>
            <person name="Liu F."/>
        </authorList>
    </citation>
    <scope>NUCLEOTIDE SEQUENCE [LARGE SCALE GENOMIC DNA]</scope>
    <source>
        <strain evidence="2">cv. PA1801</strain>
    </source>
</reference>
<name>A0A5B6X775_9ROSI</name>
<keyword evidence="2" id="KW-1185">Reference proteome</keyword>
<sequence>MKDDGRYIGKMGEHSMRDGWPSIRDSDCWSFGLQKGTSVVHLQAWPLVFSSFGTFFIFL</sequence>
<evidence type="ECO:0000313" key="1">
    <source>
        <dbReference type="EMBL" id="KAA3489708.1"/>
    </source>
</evidence>
<organism evidence="1 2">
    <name type="scientific">Gossypium australe</name>
    <dbReference type="NCBI Taxonomy" id="47621"/>
    <lineage>
        <taxon>Eukaryota</taxon>
        <taxon>Viridiplantae</taxon>
        <taxon>Streptophyta</taxon>
        <taxon>Embryophyta</taxon>
        <taxon>Tracheophyta</taxon>
        <taxon>Spermatophyta</taxon>
        <taxon>Magnoliopsida</taxon>
        <taxon>eudicotyledons</taxon>
        <taxon>Gunneridae</taxon>
        <taxon>Pentapetalae</taxon>
        <taxon>rosids</taxon>
        <taxon>malvids</taxon>
        <taxon>Malvales</taxon>
        <taxon>Malvaceae</taxon>
        <taxon>Malvoideae</taxon>
        <taxon>Gossypium</taxon>
    </lineage>
</organism>
<dbReference type="EMBL" id="SMMG02000001">
    <property type="protein sequence ID" value="KAA3489708.1"/>
    <property type="molecule type" value="Genomic_DNA"/>
</dbReference>
<proteinExistence type="predicted"/>
<dbReference type="Proteomes" id="UP000325315">
    <property type="component" value="Unassembled WGS sequence"/>
</dbReference>
<dbReference type="AlphaFoldDB" id="A0A5B6X775"/>
<gene>
    <name evidence="1" type="ORF">EPI10_033288</name>
</gene>